<dbReference type="AlphaFoldDB" id="A0A0G1N0W6"/>
<dbReference type="SUPFAM" id="SSF53254">
    <property type="entry name" value="Phosphoglycerate mutase-like"/>
    <property type="match status" value="1"/>
</dbReference>
<dbReference type="CDD" id="cd07067">
    <property type="entry name" value="HP_PGM_like"/>
    <property type="match status" value="1"/>
</dbReference>
<organism evidence="1 2">
    <name type="scientific">Candidatus Collierbacteria bacterium GW2011_GWA2_44_99</name>
    <dbReference type="NCBI Taxonomy" id="1618380"/>
    <lineage>
        <taxon>Bacteria</taxon>
        <taxon>Candidatus Collieribacteriota</taxon>
    </lineage>
</organism>
<dbReference type="GO" id="GO:0016791">
    <property type="term" value="F:phosphatase activity"/>
    <property type="evidence" value="ECO:0007669"/>
    <property type="project" value="TreeGrafter"/>
</dbReference>
<sequence length="219" mass="25382">MSVKVLLARHGASLAYEKIDEESDIFRQKNSTPLSQLGITQAQQLGKLVSIYRPDVLICSPQKRARKTAEIVAEFNPLFSNVIEDLREIRRVVDGKSIYSQLNLDYKRWRGEVIRQADLSAKFHPKDESHGEFLARETRVKHWLLQEFDRQTVLVVGHSQAHAMLLGSMILGDHPKPHTLFNFFNQHFMNHGAITIVTHDHRHGWQMKEEDFNITKHLK</sequence>
<dbReference type="Proteomes" id="UP000034797">
    <property type="component" value="Unassembled WGS sequence"/>
</dbReference>
<gene>
    <name evidence="1" type="ORF">UW84_C0004G0002</name>
</gene>
<dbReference type="InterPro" id="IPR029033">
    <property type="entry name" value="His_PPase_superfam"/>
</dbReference>
<dbReference type="InterPro" id="IPR050275">
    <property type="entry name" value="PGM_Phosphatase"/>
</dbReference>
<dbReference type="InterPro" id="IPR013078">
    <property type="entry name" value="His_Pase_superF_clade-1"/>
</dbReference>
<proteinExistence type="predicted"/>
<reference evidence="1 2" key="1">
    <citation type="journal article" date="2015" name="Nature">
        <title>rRNA introns, odd ribosomes, and small enigmatic genomes across a large radiation of phyla.</title>
        <authorList>
            <person name="Brown C.T."/>
            <person name="Hug L.A."/>
            <person name="Thomas B.C."/>
            <person name="Sharon I."/>
            <person name="Castelle C.J."/>
            <person name="Singh A."/>
            <person name="Wilkins M.J."/>
            <person name="Williams K.H."/>
            <person name="Banfield J.F."/>
        </authorList>
    </citation>
    <scope>NUCLEOTIDE SEQUENCE [LARGE SCALE GENOMIC DNA]</scope>
</reference>
<dbReference type="Pfam" id="PF00300">
    <property type="entry name" value="His_Phos_1"/>
    <property type="match status" value="1"/>
</dbReference>
<dbReference type="Gene3D" id="3.40.50.1240">
    <property type="entry name" value="Phosphoglycerate mutase-like"/>
    <property type="match status" value="1"/>
</dbReference>
<comment type="caution">
    <text evidence="1">The sequence shown here is derived from an EMBL/GenBank/DDBJ whole genome shotgun (WGS) entry which is preliminary data.</text>
</comment>
<evidence type="ECO:0000313" key="1">
    <source>
        <dbReference type="EMBL" id="KKT86687.1"/>
    </source>
</evidence>
<name>A0A0G1N0W6_9BACT</name>
<accession>A0A0G1N0W6</accession>
<dbReference type="SMART" id="SM00855">
    <property type="entry name" value="PGAM"/>
    <property type="match status" value="1"/>
</dbReference>
<dbReference type="PANTHER" id="PTHR48100">
    <property type="entry name" value="BROAD-SPECIFICITY PHOSPHATASE YOR283W-RELATED"/>
    <property type="match status" value="1"/>
</dbReference>
<evidence type="ECO:0000313" key="2">
    <source>
        <dbReference type="Proteomes" id="UP000034797"/>
    </source>
</evidence>
<dbReference type="EMBL" id="LCJW01000004">
    <property type="protein sequence ID" value="KKT86687.1"/>
    <property type="molecule type" value="Genomic_DNA"/>
</dbReference>
<protein>
    <submittedName>
        <fullName evidence="1">Phosphatase</fullName>
    </submittedName>
</protein>